<accession>A0A401Z9J7</accession>
<dbReference type="OrthoDB" id="146765at2"/>
<dbReference type="Proteomes" id="UP000287224">
    <property type="component" value="Unassembled WGS sequence"/>
</dbReference>
<evidence type="ECO:0000313" key="1">
    <source>
        <dbReference type="EMBL" id="GCE03544.1"/>
    </source>
</evidence>
<dbReference type="RefSeq" id="WP_137296019.1">
    <property type="nucleotide sequence ID" value="NZ_BIFQ01000001.1"/>
</dbReference>
<sequence>MRTQSVDTSPEFERIQIARIRAFSVVKKFTSIRSWTQSMAYANLLTQLLPPSEQISTVLQIAYSKSIV</sequence>
<keyword evidence="2" id="KW-1185">Reference proteome</keyword>
<name>A0A401Z9J7_9CHLR</name>
<comment type="caution">
    <text evidence="1">The sequence shown here is derived from an EMBL/GenBank/DDBJ whole genome shotgun (WGS) entry which is preliminary data.</text>
</comment>
<gene>
    <name evidence="1" type="ORF">KDAU_08730</name>
</gene>
<organism evidence="1 2">
    <name type="scientific">Dictyobacter aurantiacus</name>
    <dbReference type="NCBI Taxonomy" id="1936993"/>
    <lineage>
        <taxon>Bacteria</taxon>
        <taxon>Bacillati</taxon>
        <taxon>Chloroflexota</taxon>
        <taxon>Ktedonobacteria</taxon>
        <taxon>Ktedonobacterales</taxon>
        <taxon>Dictyobacteraceae</taxon>
        <taxon>Dictyobacter</taxon>
    </lineage>
</organism>
<evidence type="ECO:0000313" key="2">
    <source>
        <dbReference type="Proteomes" id="UP000287224"/>
    </source>
</evidence>
<dbReference type="AlphaFoldDB" id="A0A401Z9J7"/>
<protein>
    <submittedName>
        <fullName evidence="1">Uncharacterized protein</fullName>
    </submittedName>
</protein>
<proteinExistence type="predicted"/>
<reference evidence="2" key="1">
    <citation type="submission" date="2018-12" db="EMBL/GenBank/DDBJ databases">
        <title>Tengunoibacter tsumagoiensis gen. nov., sp. nov., Dictyobacter kobayashii sp. nov., D. alpinus sp. nov., and D. joshuensis sp. nov. and description of Dictyobacteraceae fam. nov. within the order Ktedonobacterales isolated from Tengu-no-mugimeshi.</title>
        <authorList>
            <person name="Wang C.M."/>
            <person name="Zheng Y."/>
            <person name="Sakai Y."/>
            <person name="Toyoda A."/>
            <person name="Minakuchi Y."/>
            <person name="Abe K."/>
            <person name="Yokota A."/>
            <person name="Yabe S."/>
        </authorList>
    </citation>
    <scope>NUCLEOTIDE SEQUENCE [LARGE SCALE GENOMIC DNA]</scope>
    <source>
        <strain evidence="2">S-27</strain>
    </source>
</reference>
<dbReference type="EMBL" id="BIFQ01000001">
    <property type="protein sequence ID" value="GCE03544.1"/>
    <property type="molecule type" value="Genomic_DNA"/>
</dbReference>